<protein>
    <submittedName>
        <fullName evidence="9">Cytochrome c</fullName>
    </submittedName>
</protein>
<keyword evidence="5 6" id="KW-0408">Iron</keyword>
<evidence type="ECO:0000256" key="4">
    <source>
        <dbReference type="ARBA" id="ARBA00022982"/>
    </source>
</evidence>
<evidence type="ECO:0000256" key="5">
    <source>
        <dbReference type="ARBA" id="ARBA00023004"/>
    </source>
</evidence>
<dbReference type="PROSITE" id="PS51007">
    <property type="entry name" value="CYTC"/>
    <property type="match status" value="1"/>
</dbReference>
<feature type="chain" id="PRO_5047447557" evidence="7">
    <location>
        <begin position="20"/>
        <end position="100"/>
    </location>
</feature>
<reference evidence="9 10" key="1">
    <citation type="submission" date="2021-03" db="EMBL/GenBank/DDBJ databases">
        <title>Thiomicrorhabdus sp.nov.,novel sulfur-oxidizing bacteria isolated from coastal sediment.</title>
        <authorList>
            <person name="Liu X."/>
        </authorList>
    </citation>
    <scope>NUCLEOTIDE SEQUENCE [LARGE SCALE GENOMIC DNA]</scope>
    <source>
        <strain evidence="9 10">6S2-11</strain>
    </source>
</reference>
<dbReference type="RefSeq" id="WP_208148866.1">
    <property type="nucleotide sequence ID" value="NZ_JAGETV010000008.1"/>
</dbReference>
<organism evidence="9 10">
    <name type="scientific">Thiomicrorhabdus marina</name>
    <dbReference type="NCBI Taxonomy" id="2818442"/>
    <lineage>
        <taxon>Bacteria</taxon>
        <taxon>Pseudomonadati</taxon>
        <taxon>Pseudomonadota</taxon>
        <taxon>Gammaproteobacteria</taxon>
        <taxon>Thiotrichales</taxon>
        <taxon>Piscirickettsiaceae</taxon>
        <taxon>Thiomicrorhabdus</taxon>
    </lineage>
</organism>
<name>A0ABS3Q4G9_9GAMM</name>
<dbReference type="InterPro" id="IPR036909">
    <property type="entry name" value="Cyt_c-like_dom_sf"/>
</dbReference>
<gene>
    <name evidence="9" type="ORF">J3998_06520</name>
</gene>
<dbReference type="PANTHER" id="PTHR33751:SF9">
    <property type="entry name" value="CYTOCHROME C4"/>
    <property type="match status" value="1"/>
</dbReference>
<evidence type="ECO:0000256" key="1">
    <source>
        <dbReference type="ARBA" id="ARBA00022448"/>
    </source>
</evidence>
<dbReference type="InterPro" id="IPR009056">
    <property type="entry name" value="Cyt_c-like_dom"/>
</dbReference>
<proteinExistence type="predicted"/>
<evidence type="ECO:0000313" key="10">
    <source>
        <dbReference type="Proteomes" id="UP000664835"/>
    </source>
</evidence>
<evidence type="ECO:0000259" key="8">
    <source>
        <dbReference type="PROSITE" id="PS51007"/>
    </source>
</evidence>
<keyword evidence="4" id="KW-0249">Electron transport</keyword>
<keyword evidence="2 6" id="KW-0349">Heme</keyword>
<dbReference type="Proteomes" id="UP000664835">
    <property type="component" value="Unassembled WGS sequence"/>
</dbReference>
<evidence type="ECO:0000256" key="7">
    <source>
        <dbReference type="SAM" id="SignalP"/>
    </source>
</evidence>
<keyword evidence="1" id="KW-0813">Transport</keyword>
<dbReference type="Gene3D" id="1.10.760.10">
    <property type="entry name" value="Cytochrome c-like domain"/>
    <property type="match status" value="1"/>
</dbReference>
<sequence length="100" mass="10733">MRQFIAFAGFLTLALSAQASDLDAGRQKATSCAGCHGVAGISNNPAWPNLAGQKEQYLQIQLLAFRDGLRSNPIMNGMAKTLTDADIDNLAAYFASLKRE</sequence>
<keyword evidence="3 6" id="KW-0479">Metal-binding</keyword>
<evidence type="ECO:0000256" key="3">
    <source>
        <dbReference type="ARBA" id="ARBA00022723"/>
    </source>
</evidence>
<accession>A0ABS3Q4G9</accession>
<keyword evidence="7" id="KW-0732">Signal</keyword>
<evidence type="ECO:0000256" key="2">
    <source>
        <dbReference type="ARBA" id="ARBA00022617"/>
    </source>
</evidence>
<dbReference type="Pfam" id="PF00034">
    <property type="entry name" value="Cytochrom_C"/>
    <property type="match status" value="1"/>
</dbReference>
<dbReference type="PANTHER" id="PTHR33751">
    <property type="entry name" value="CBB3-TYPE CYTOCHROME C OXIDASE SUBUNIT FIXP"/>
    <property type="match status" value="1"/>
</dbReference>
<feature type="signal peptide" evidence="7">
    <location>
        <begin position="1"/>
        <end position="19"/>
    </location>
</feature>
<evidence type="ECO:0000256" key="6">
    <source>
        <dbReference type="PROSITE-ProRule" id="PRU00433"/>
    </source>
</evidence>
<dbReference type="SUPFAM" id="SSF46626">
    <property type="entry name" value="Cytochrome c"/>
    <property type="match status" value="1"/>
</dbReference>
<feature type="domain" description="Cytochrome c" evidence="8">
    <location>
        <begin position="20"/>
        <end position="98"/>
    </location>
</feature>
<comment type="caution">
    <text evidence="9">The sequence shown here is derived from an EMBL/GenBank/DDBJ whole genome shotgun (WGS) entry which is preliminary data.</text>
</comment>
<dbReference type="EMBL" id="JAGETV010000008">
    <property type="protein sequence ID" value="MBO1927227.1"/>
    <property type="molecule type" value="Genomic_DNA"/>
</dbReference>
<evidence type="ECO:0000313" key="9">
    <source>
        <dbReference type="EMBL" id="MBO1927227.1"/>
    </source>
</evidence>
<keyword evidence="10" id="KW-1185">Reference proteome</keyword>
<dbReference type="InterPro" id="IPR050597">
    <property type="entry name" value="Cytochrome_c_Oxidase_Subunit"/>
</dbReference>